<protein>
    <submittedName>
        <fullName evidence="2">Glycosyltransferase 61 family protein</fullName>
    </submittedName>
</protein>
<proteinExistence type="predicted"/>
<keyword evidence="3" id="KW-1185">Reference proteome</keyword>
<evidence type="ECO:0000259" key="1">
    <source>
        <dbReference type="Pfam" id="PF04577"/>
    </source>
</evidence>
<accession>A0ABZ0ZUW2</accession>
<evidence type="ECO:0000313" key="3">
    <source>
        <dbReference type="Proteomes" id="UP001327225"/>
    </source>
</evidence>
<feature type="domain" description="Glycosyltransferase 61 catalytic" evidence="1">
    <location>
        <begin position="129"/>
        <end position="323"/>
    </location>
</feature>
<dbReference type="Pfam" id="PF04577">
    <property type="entry name" value="Glyco_transf_61"/>
    <property type="match status" value="1"/>
</dbReference>
<name>A0ABZ0ZUW2_9ACTN</name>
<dbReference type="InterPro" id="IPR049625">
    <property type="entry name" value="Glyco_transf_61_cat"/>
</dbReference>
<dbReference type="RefSeq" id="WP_322938303.1">
    <property type="nucleotide sequence ID" value="NZ_CP141059.1"/>
</dbReference>
<reference evidence="3" key="1">
    <citation type="submission" date="2023-12" db="EMBL/GenBank/DDBJ databases">
        <title>Novel species in genus Nocardioides.</title>
        <authorList>
            <person name="Zhou H."/>
        </authorList>
    </citation>
    <scope>NUCLEOTIDE SEQUENCE [LARGE SCALE GENOMIC DNA]</scope>
    <source>
        <strain evidence="3">HM61</strain>
    </source>
</reference>
<organism evidence="2 3">
    <name type="scientific">Nocardioides bizhenqiangii</name>
    <dbReference type="NCBI Taxonomy" id="3095076"/>
    <lineage>
        <taxon>Bacteria</taxon>
        <taxon>Bacillati</taxon>
        <taxon>Actinomycetota</taxon>
        <taxon>Actinomycetes</taxon>
        <taxon>Propionibacteriales</taxon>
        <taxon>Nocardioidaceae</taxon>
        <taxon>Nocardioides</taxon>
    </lineage>
</organism>
<sequence>MSGRQVLGKRLGQRSKLDAAHAAAGPWSVPAAADDVEQAEPVTVTEVVDATLTPFRRGRLHTPATFAARSWMTGAVYDGSGRLVPSSQRLWRGDPRAAIAADPAEIRVPEPEAVLSDRWLYMGHWSHHFGHFLLELVTNLWPAREEMSITGLVAHRAVRTPAPAVGGGGMTTPQPNDWQREMLALTGYGDLELRVVRHKPVRVETLVIPSRPLLLKSWALPEAVGVWRRMSEAVRDRGSDRMVFLSRSRFHALHPKKKRVRAIERWDVLLDDTFAAAGFAVVHPQELSFTEQVRIVRGAEVLAGASGSALHLSALAAPGTRVLEIGDLRNPDHPLASQRMIDAACGHRSAFVPYHDEAGLAAVLEAL</sequence>
<dbReference type="EMBL" id="CP141059">
    <property type="protein sequence ID" value="WQQ28104.1"/>
    <property type="molecule type" value="Genomic_DNA"/>
</dbReference>
<dbReference type="Proteomes" id="UP001327225">
    <property type="component" value="Chromosome"/>
</dbReference>
<gene>
    <name evidence="2" type="ORF">SHK19_07685</name>
</gene>
<evidence type="ECO:0000313" key="2">
    <source>
        <dbReference type="EMBL" id="WQQ28104.1"/>
    </source>
</evidence>